<dbReference type="EMBL" id="OIVN01000862">
    <property type="protein sequence ID" value="SPC86589.1"/>
    <property type="molecule type" value="Genomic_DNA"/>
</dbReference>
<gene>
    <name evidence="1" type="ORF">FSB_LOCUS14471</name>
</gene>
<dbReference type="PANTHER" id="PTHR33116">
    <property type="entry name" value="REVERSE TRANSCRIPTASE ZINC-BINDING DOMAIN-CONTAINING PROTEIN-RELATED-RELATED"/>
    <property type="match status" value="1"/>
</dbReference>
<sequence length="955" mass="107228">MRRLDASLLLVCVHLHQRCRTSSGCLKILSRKFVVRGRPTPRRRQVVRGRLTPNKCQASNLIVISPSSTPSSPIPNNLPLGAREPIDFGGYHLLINDEESPLDVVSNDPVTLSLAEVAGLHLPANRSIRILGWNCRGICNTSTVRALRAFVRSHCPQIIYLCETKASDIYLSKLAYSLGFSEHLIIAAHGKASGFYGPSYYPKWHKAWTNLCALLESIEGAWLCCGDFNCIIEVKEKLGGPRGSSLAPNYLRNLLFNLDAVDLGFSGAKFTWYNRGKGCVRERLDRGIANCQWRMAFPRASVHHLGAVNSNHRPLIIDTCRVDCFSPRPFYVRGHVDQRPSLMRIAELTKKIKLIQCEEPSEANYNTKAQFQYELYTWFARNETMWRQKSRETWLKDGDYTNFPPDLENLIHPAILEANNSILCQIPTPTKIKEVLFGMQSIKSPRPDGLPPLFYKKYWQIVGVSVIKAIQNFFISSKMLKELNNSFIVPIPKILNTSTINHYCPISLCNTIYKVISKLLVDRLGVVLPNLISPAQSSFIPGWWIAENQLIVQEILHGVKMNVAGPAFTHVMYVDDIMLFAKANVREVGVLDECLNTYCSWLGQKINRMKSDIIFSNLVDHGLGRELKSLLAMKKVQANAVYLGAPFFQTSSRTLDFKFLQEKLEARLLCWCCKALSWAGRATLIKSVQLSLPMYSFSFVDVPVTICEKMDATICRLRWNPSSESSRSLAWKAWANLCTPRTCGGLGFRRVKPFNDALLAKLTWMIVSGRDSPCFNALQSKYKVCGDWFSKEPTKNASSTWRAIKRLRTTISKGACFIIGDGTSVDCWKDPWGIRAELFPVVNDFDIVKLIVDPPVVDSDFCSLKRTSSQVSVLFARWLIIENAILGEPSALGSKELLWCLPPASFVKLNVDAALRNSSSSLAVCAKNEDGMIIKAWTKSSNAIEPLVAEAEAIH</sequence>
<protein>
    <recommendedName>
        <fullName evidence="2">Reverse transcriptase domain-containing protein</fullName>
    </recommendedName>
</protein>
<dbReference type="SUPFAM" id="SSF56219">
    <property type="entry name" value="DNase I-like"/>
    <property type="match status" value="1"/>
</dbReference>
<evidence type="ECO:0008006" key="2">
    <source>
        <dbReference type="Google" id="ProtNLM"/>
    </source>
</evidence>
<proteinExistence type="predicted"/>
<name>A0A2N9FI85_FAGSY</name>
<reference evidence="1" key="1">
    <citation type="submission" date="2018-02" db="EMBL/GenBank/DDBJ databases">
        <authorList>
            <person name="Cohen D.B."/>
            <person name="Kent A.D."/>
        </authorList>
    </citation>
    <scope>NUCLEOTIDE SEQUENCE</scope>
</reference>
<dbReference type="PANTHER" id="PTHR33116:SF86">
    <property type="entry name" value="REVERSE TRANSCRIPTASE DOMAIN-CONTAINING PROTEIN"/>
    <property type="match status" value="1"/>
</dbReference>
<accession>A0A2N9FI85</accession>
<organism evidence="1">
    <name type="scientific">Fagus sylvatica</name>
    <name type="common">Beechnut</name>
    <dbReference type="NCBI Taxonomy" id="28930"/>
    <lineage>
        <taxon>Eukaryota</taxon>
        <taxon>Viridiplantae</taxon>
        <taxon>Streptophyta</taxon>
        <taxon>Embryophyta</taxon>
        <taxon>Tracheophyta</taxon>
        <taxon>Spermatophyta</taxon>
        <taxon>Magnoliopsida</taxon>
        <taxon>eudicotyledons</taxon>
        <taxon>Gunneridae</taxon>
        <taxon>Pentapetalae</taxon>
        <taxon>rosids</taxon>
        <taxon>fabids</taxon>
        <taxon>Fagales</taxon>
        <taxon>Fagaceae</taxon>
        <taxon>Fagus</taxon>
    </lineage>
</organism>
<dbReference type="AlphaFoldDB" id="A0A2N9FI85"/>
<dbReference type="Gene3D" id="3.60.10.10">
    <property type="entry name" value="Endonuclease/exonuclease/phosphatase"/>
    <property type="match status" value="1"/>
</dbReference>
<dbReference type="InterPro" id="IPR036691">
    <property type="entry name" value="Endo/exonu/phosph_ase_sf"/>
</dbReference>
<evidence type="ECO:0000313" key="1">
    <source>
        <dbReference type="EMBL" id="SPC86589.1"/>
    </source>
</evidence>